<dbReference type="InterPro" id="IPR036915">
    <property type="entry name" value="Cyclin-like_sf"/>
</dbReference>
<dbReference type="PANTHER" id="PTHR10177">
    <property type="entry name" value="CYCLINS"/>
    <property type="match status" value="1"/>
</dbReference>
<proteinExistence type="inferred from homology"/>
<dbReference type="Pfam" id="PF00134">
    <property type="entry name" value="Cyclin_N"/>
    <property type="match status" value="1"/>
</dbReference>
<protein>
    <recommendedName>
        <fullName evidence="5">Cyclin-like domain-containing protein</fullName>
    </recommendedName>
</protein>
<evidence type="ECO:0000256" key="2">
    <source>
        <dbReference type="ARBA" id="ARBA00023127"/>
    </source>
</evidence>
<sequence length="273" mass="31909">MNPSLTPEGTDSRLILNDIMKEKEEEDFAEFDQNDERNQNEKEEFNFFSDYTDVFLSFDCDPSIDENIWGKLMNLLPITQIQRAKVLQWMNEICDIYRLSIDTFSLSVYVLDKYLISSLQKPLISQIQLLASCCLLIAAKYEDGYYPSLSELVYMCDGLYKKKDFINMQNLILETIHYRLTRHDARFNARLKLAKMEALDKIEIEENFFVSVDFVFKSSLFSPFLTFASINNYGDALIDTTSESEISDRTQNQNIKMYILDSLEIAQEFQESN</sequence>
<dbReference type="InterPro" id="IPR039361">
    <property type="entry name" value="Cyclin"/>
</dbReference>
<feature type="domain" description="Cyclin-like" evidence="5">
    <location>
        <begin position="88"/>
        <end position="174"/>
    </location>
</feature>
<dbReference type="SMART" id="SM00385">
    <property type="entry name" value="CYCLIN"/>
    <property type="match status" value="1"/>
</dbReference>
<reference evidence="6 7" key="1">
    <citation type="submission" date="2024-04" db="EMBL/GenBank/DDBJ databases">
        <title>Tritrichomonas musculus Genome.</title>
        <authorList>
            <person name="Alves-Ferreira E."/>
            <person name="Grigg M."/>
            <person name="Lorenzi H."/>
            <person name="Galac M."/>
        </authorList>
    </citation>
    <scope>NUCLEOTIDE SEQUENCE [LARGE SCALE GENOMIC DNA]</scope>
    <source>
        <strain evidence="6 7">EAF2021</strain>
    </source>
</reference>
<keyword evidence="7" id="KW-1185">Reference proteome</keyword>
<keyword evidence="1" id="KW-0132">Cell division</keyword>
<keyword evidence="3" id="KW-0131">Cell cycle</keyword>
<dbReference type="Gene3D" id="1.10.472.10">
    <property type="entry name" value="Cyclin-like"/>
    <property type="match status" value="1"/>
</dbReference>
<dbReference type="SUPFAM" id="SSF47954">
    <property type="entry name" value="Cyclin-like"/>
    <property type="match status" value="1"/>
</dbReference>
<accession>A0ABR2KS27</accession>
<dbReference type="PROSITE" id="PS00292">
    <property type="entry name" value="CYCLINS"/>
    <property type="match status" value="1"/>
</dbReference>
<dbReference type="EMBL" id="JAPFFF010000003">
    <property type="protein sequence ID" value="KAK8893884.1"/>
    <property type="molecule type" value="Genomic_DNA"/>
</dbReference>
<evidence type="ECO:0000259" key="5">
    <source>
        <dbReference type="SMART" id="SM00385"/>
    </source>
</evidence>
<comment type="caution">
    <text evidence="6">The sequence shown here is derived from an EMBL/GenBank/DDBJ whole genome shotgun (WGS) entry which is preliminary data.</text>
</comment>
<evidence type="ECO:0000256" key="4">
    <source>
        <dbReference type="RuleBase" id="RU000383"/>
    </source>
</evidence>
<keyword evidence="2 4" id="KW-0195">Cyclin</keyword>
<evidence type="ECO:0000313" key="7">
    <source>
        <dbReference type="Proteomes" id="UP001470230"/>
    </source>
</evidence>
<dbReference type="InterPro" id="IPR013763">
    <property type="entry name" value="Cyclin-like_dom"/>
</dbReference>
<dbReference type="InterPro" id="IPR006671">
    <property type="entry name" value="Cyclin_N"/>
</dbReference>
<evidence type="ECO:0000256" key="1">
    <source>
        <dbReference type="ARBA" id="ARBA00022618"/>
    </source>
</evidence>
<dbReference type="Proteomes" id="UP001470230">
    <property type="component" value="Unassembled WGS sequence"/>
</dbReference>
<organism evidence="6 7">
    <name type="scientific">Tritrichomonas musculus</name>
    <dbReference type="NCBI Taxonomy" id="1915356"/>
    <lineage>
        <taxon>Eukaryota</taxon>
        <taxon>Metamonada</taxon>
        <taxon>Parabasalia</taxon>
        <taxon>Tritrichomonadida</taxon>
        <taxon>Tritrichomonadidae</taxon>
        <taxon>Tritrichomonas</taxon>
    </lineage>
</organism>
<gene>
    <name evidence="6" type="ORF">M9Y10_022313</name>
</gene>
<comment type="similarity">
    <text evidence="4">Belongs to the cyclin family.</text>
</comment>
<dbReference type="InterPro" id="IPR048258">
    <property type="entry name" value="Cyclins_cyclin-box"/>
</dbReference>
<evidence type="ECO:0000256" key="3">
    <source>
        <dbReference type="ARBA" id="ARBA00023306"/>
    </source>
</evidence>
<evidence type="ECO:0000313" key="6">
    <source>
        <dbReference type="EMBL" id="KAK8893884.1"/>
    </source>
</evidence>
<name>A0ABR2KS27_9EUKA</name>